<protein>
    <submittedName>
        <fullName evidence="4">2-hydroxyacid dehydrogenase</fullName>
    </submittedName>
</protein>
<dbReference type="PROSITE" id="PS00670">
    <property type="entry name" value="D_2_HYDROXYACID_DH_2"/>
    <property type="match status" value="1"/>
</dbReference>
<dbReference type="PANTHER" id="PTHR43333:SF1">
    <property type="entry name" value="D-ISOMER SPECIFIC 2-HYDROXYACID DEHYDROGENASE NAD-BINDING DOMAIN-CONTAINING PROTEIN"/>
    <property type="match status" value="1"/>
</dbReference>
<keyword evidence="2" id="KW-0520">NAD</keyword>
<dbReference type="PROSITE" id="PS00671">
    <property type="entry name" value="D_2_HYDROXYACID_DH_3"/>
    <property type="match status" value="1"/>
</dbReference>
<evidence type="ECO:0000259" key="3">
    <source>
        <dbReference type="Pfam" id="PF02826"/>
    </source>
</evidence>
<dbReference type="GO" id="GO:0016616">
    <property type="term" value="F:oxidoreductase activity, acting on the CH-OH group of donors, NAD or NADP as acceptor"/>
    <property type="evidence" value="ECO:0007669"/>
    <property type="project" value="UniProtKB-ARBA"/>
</dbReference>
<accession>A0AAU7ZES3</accession>
<sequence>MVRVGVDENLAPQLLLDLPPEVEIVRIPRKPLATLDVDFWILVFARADARETFSHLRGIKVVQSMMAGVDWIAPWLPEEIVLCDGRGVHDISASEWVLTAILTSLKRFPRYRDAQLLQEWKGQSSVTDGFMNERGAEVGQYQVLGEDLTGKTVLIVGYGSIGAAIEARLKPFDVTIMRLARCPRKEPEIFAVTELHRLLPQADVVVLIVPLTPETRGLMGAAEIGLMKHGALLVNAARGPVVVTEALVAALEQHRVRAVLDVTDPEPLPAGHPLWSAPDCMITPHVGGSTPEFIHRAFRFGAQQVRRFMAGEELQNIVTKAGY</sequence>
<dbReference type="RefSeq" id="WP_353069650.1">
    <property type="nucleotide sequence ID" value="NZ_CP132932.1"/>
</dbReference>
<evidence type="ECO:0000256" key="1">
    <source>
        <dbReference type="ARBA" id="ARBA00023002"/>
    </source>
</evidence>
<dbReference type="InterPro" id="IPR036291">
    <property type="entry name" value="NAD(P)-bd_dom_sf"/>
</dbReference>
<gene>
    <name evidence="4" type="ORF">RBB75_04200</name>
</gene>
<proteinExistence type="predicted"/>
<dbReference type="AlphaFoldDB" id="A0AAU7ZES3"/>
<feature type="domain" description="D-isomer specific 2-hydroxyacid dehydrogenase NAD-binding" evidence="3">
    <location>
        <begin position="114"/>
        <end position="287"/>
    </location>
</feature>
<dbReference type="EMBL" id="CP132932">
    <property type="protein sequence ID" value="XCB27521.1"/>
    <property type="molecule type" value="Genomic_DNA"/>
</dbReference>
<dbReference type="InterPro" id="IPR029753">
    <property type="entry name" value="D-isomer_DH_CS"/>
</dbReference>
<keyword evidence="1" id="KW-0560">Oxidoreductase</keyword>
<dbReference type="Pfam" id="PF02826">
    <property type="entry name" value="2-Hacid_dh_C"/>
    <property type="match status" value="1"/>
</dbReference>
<dbReference type="InterPro" id="IPR006140">
    <property type="entry name" value="D-isomer_DH_NAD-bd"/>
</dbReference>
<dbReference type="SUPFAM" id="SSF51735">
    <property type="entry name" value="NAD(P)-binding Rossmann-fold domains"/>
    <property type="match status" value="1"/>
</dbReference>
<dbReference type="CDD" id="cd12166">
    <property type="entry name" value="2-Hacid_dh_7"/>
    <property type="match status" value="1"/>
</dbReference>
<dbReference type="Gene3D" id="3.40.50.720">
    <property type="entry name" value="NAD(P)-binding Rossmann-like Domain"/>
    <property type="match status" value="2"/>
</dbReference>
<dbReference type="PANTHER" id="PTHR43333">
    <property type="entry name" value="2-HACID_DH_C DOMAIN-CONTAINING PROTEIN"/>
    <property type="match status" value="1"/>
</dbReference>
<dbReference type="GO" id="GO:0051287">
    <property type="term" value="F:NAD binding"/>
    <property type="evidence" value="ECO:0007669"/>
    <property type="project" value="InterPro"/>
</dbReference>
<name>A0AAU7ZES3_9BACT</name>
<organism evidence="4">
    <name type="scientific">Tunturiibacter empetritectus</name>
    <dbReference type="NCBI Taxonomy" id="3069691"/>
    <lineage>
        <taxon>Bacteria</taxon>
        <taxon>Pseudomonadati</taxon>
        <taxon>Acidobacteriota</taxon>
        <taxon>Terriglobia</taxon>
        <taxon>Terriglobales</taxon>
        <taxon>Acidobacteriaceae</taxon>
        <taxon>Tunturiibacter</taxon>
    </lineage>
</organism>
<evidence type="ECO:0000256" key="2">
    <source>
        <dbReference type="ARBA" id="ARBA00023027"/>
    </source>
</evidence>
<reference evidence="4" key="1">
    <citation type="submission" date="2023-08" db="EMBL/GenBank/DDBJ databases">
        <authorList>
            <person name="Messyasz A."/>
            <person name="Mannisto M.K."/>
            <person name="Kerkhof L.J."/>
            <person name="Haggblom M."/>
        </authorList>
    </citation>
    <scope>NUCLEOTIDE SEQUENCE</scope>
    <source>
        <strain evidence="4">M8UP23</strain>
    </source>
</reference>
<reference evidence="4" key="2">
    <citation type="journal article" date="2024" name="Environ. Microbiol.">
        <title>Genome analysis and description of Tunturibacter gen. nov. expands the diversity of Terriglobia in tundra soils.</title>
        <authorList>
            <person name="Messyasz A."/>
            <person name="Mannisto M.K."/>
            <person name="Kerkhof L.J."/>
            <person name="Haggblom M.M."/>
        </authorList>
    </citation>
    <scope>NUCLEOTIDE SEQUENCE</scope>
    <source>
        <strain evidence="4">M8UP23</strain>
    </source>
</reference>
<evidence type="ECO:0000313" key="4">
    <source>
        <dbReference type="EMBL" id="XCB27521.1"/>
    </source>
</evidence>
<dbReference type="KEGG" id="temp:RBB75_04200"/>